<dbReference type="PANTHER" id="PTHR48449">
    <property type="entry name" value="DUF1985 DOMAIN-CONTAINING PROTEIN"/>
    <property type="match status" value="1"/>
</dbReference>
<gene>
    <name evidence="2" type="ORF">Dsin_015947</name>
</gene>
<protein>
    <recommendedName>
        <fullName evidence="4">DUF1985 domain-containing protein</fullName>
    </recommendedName>
</protein>
<name>A0AAE0AC56_9ROSI</name>
<evidence type="ECO:0000256" key="1">
    <source>
        <dbReference type="SAM" id="Phobius"/>
    </source>
</evidence>
<sequence length="275" mass="32211">MPTGVVHNFKDVKGGVLDRYYGGEVPTFDMILQRLDQGNFSHATDAIKSAYLFFFGHVLHGIEYQKTVPRWACMFVENLSAFESFPWGTYVYSQTIYYLRRFTTGREGRKKQNRKLSQNQNVGVNVYGFVWTFQFWAMESIPRLTGVHGTQIGYIYPRFKNWRCSNKPKKIDNEFTDEMEAVLTLTPTAYELEQDYMVGFDLDRIMVDGVARDTPDTLANEGMESESDRELLAERLNREMRLKHDHDRRAKQVIMIFTNAKLYMVMYILMLTNIM</sequence>
<keyword evidence="3" id="KW-1185">Reference proteome</keyword>
<dbReference type="PANTHER" id="PTHR48449:SF1">
    <property type="entry name" value="DUF1985 DOMAIN-CONTAINING PROTEIN"/>
    <property type="match status" value="1"/>
</dbReference>
<keyword evidence="1" id="KW-0812">Transmembrane</keyword>
<keyword evidence="1" id="KW-0472">Membrane</keyword>
<proteinExistence type="predicted"/>
<reference evidence="2" key="1">
    <citation type="journal article" date="2023" name="Plant J.">
        <title>Genome sequences and population genomics provide insights into the demographic history, inbreeding, and mutation load of two 'living fossil' tree species of Dipteronia.</title>
        <authorList>
            <person name="Feng Y."/>
            <person name="Comes H.P."/>
            <person name="Chen J."/>
            <person name="Zhu S."/>
            <person name="Lu R."/>
            <person name="Zhang X."/>
            <person name="Li P."/>
            <person name="Qiu J."/>
            <person name="Olsen K.M."/>
            <person name="Qiu Y."/>
        </authorList>
    </citation>
    <scope>NUCLEOTIDE SEQUENCE</scope>
    <source>
        <strain evidence="2">NBL</strain>
    </source>
</reference>
<dbReference type="Proteomes" id="UP001281410">
    <property type="component" value="Unassembled WGS sequence"/>
</dbReference>
<evidence type="ECO:0008006" key="4">
    <source>
        <dbReference type="Google" id="ProtNLM"/>
    </source>
</evidence>
<dbReference type="EMBL" id="JANJYJ010000005">
    <property type="protein sequence ID" value="KAK3211241.1"/>
    <property type="molecule type" value="Genomic_DNA"/>
</dbReference>
<organism evidence="2 3">
    <name type="scientific">Dipteronia sinensis</name>
    <dbReference type="NCBI Taxonomy" id="43782"/>
    <lineage>
        <taxon>Eukaryota</taxon>
        <taxon>Viridiplantae</taxon>
        <taxon>Streptophyta</taxon>
        <taxon>Embryophyta</taxon>
        <taxon>Tracheophyta</taxon>
        <taxon>Spermatophyta</taxon>
        <taxon>Magnoliopsida</taxon>
        <taxon>eudicotyledons</taxon>
        <taxon>Gunneridae</taxon>
        <taxon>Pentapetalae</taxon>
        <taxon>rosids</taxon>
        <taxon>malvids</taxon>
        <taxon>Sapindales</taxon>
        <taxon>Sapindaceae</taxon>
        <taxon>Hippocastanoideae</taxon>
        <taxon>Acereae</taxon>
        <taxon>Dipteronia</taxon>
    </lineage>
</organism>
<evidence type="ECO:0000313" key="2">
    <source>
        <dbReference type="EMBL" id="KAK3211241.1"/>
    </source>
</evidence>
<comment type="caution">
    <text evidence="2">The sequence shown here is derived from an EMBL/GenBank/DDBJ whole genome shotgun (WGS) entry which is preliminary data.</text>
</comment>
<keyword evidence="1" id="KW-1133">Transmembrane helix</keyword>
<evidence type="ECO:0000313" key="3">
    <source>
        <dbReference type="Proteomes" id="UP001281410"/>
    </source>
</evidence>
<feature type="transmembrane region" description="Helical" evidence="1">
    <location>
        <begin position="253"/>
        <end position="274"/>
    </location>
</feature>
<dbReference type="AlphaFoldDB" id="A0AAE0AC56"/>
<accession>A0AAE0AC56</accession>